<dbReference type="InterPro" id="IPR023753">
    <property type="entry name" value="FAD/NAD-binding_dom"/>
</dbReference>
<dbReference type="OrthoDB" id="202203at2759"/>
<evidence type="ECO:0000313" key="3">
    <source>
        <dbReference type="EMBL" id="KAF4955423.1"/>
    </source>
</evidence>
<dbReference type="Gene3D" id="3.50.50.100">
    <property type="match status" value="1"/>
</dbReference>
<dbReference type="PRINTS" id="PR00368">
    <property type="entry name" value="FADPNR"/>
</dbReference>
<sequence length="432" mass="47405">MALPSFRLIHVYLRFLIPRVWEVLCDKVRAWVHRLTYRAIEPCQNVVVIGGSFGGIELTRKLAQSLPTGYRVVLLEKNSHFNYPFNFPRYSVLQGHEHLSFIPYDGVVKGTPKGIYSFVRGEAATITDQAVHLKSGKTIPYTYVVIATGATQRPPARVIASDKTEAQAELRSTQGAIKAASKVAVIGAGAVGVELAADIKGYYPDKLVTLIHSRGTLLPRFPGVHRHVLAALQALGVDVLLGERPQLPSTKDNFEDELEQDKRQTISFSDGRSIDYDLIIPCTGQSPNSGLLQDIEPDAISNSTGRILTQPTLQVSSKSGHATRLFAFGDVAETGGALMARSAWYQAQIVRQNILDLIKGKKPTATYLPNLEVEGALKLTLGKSDWIMYVKPKNGDAVISSYSNGNEDLDVYSAWNYYGADVSSVDNETRDD</sequence>
<dbReference type="SUPFAM" id="SSF51905">
    <property type="entry name" value="FAD/NAD(P)-binding domain"/>
    <property type="match status" value="1"/>
</dbReference>
<dbReference type="Pfam" id="PF07992">
    <property type="entry name" value="Pyr_redox_2"/>
    <property type="match status" value="1"/>
</dbReference>
<keyword evidence="1" id="KW-0732">Signal</keyword>
<dbReference type="Proteomes" id="UP000622797">
    <property type="component" value="Unassembled WGS sequence"/>
</dbReference>
<proteinExistence type="predicted"/>
<feature type="chain" id="PRO_5034995568" description="FAD/NAD(P)-binding domain-containing protein" evidence="1">
    <location>
        <begin position="23"/>
        <end position="432"/>
    </location>
</feature>
<name>A0A8H4TCK4_9HYPO</name>
<reference evidence="3" key="1">
    <citation type="journal article" date="2020" name="BMC Genomics">
        <title>Correction to: Identification and distribution of gene clusters required for synthesis of sphingolipid metabolism inhibitors in diverse species of the filamentous fungus Fusarium.</title>
        <authorList>
            <person name="Kim H.S."/>
            <person name="Lohmar J.M."/>
            <person name="Busman M."/>
            <person name="Brown D.W."/>
            <person name="Naumann T.A."/>
            <person name="Divon H.H."/>
            <person name="Lysoe E."/>
            <person name="Uhlig S."/>
            <person name="Proctor R.H."/>
        </authorList>
    </citation>
    <scope>NUCLEOTIDE SEQUENCE</scope>
    <source>
        <strain evidence="3">NRRL 20472</strain>
    </source>
</reference>
<dbReference type="GO" id="GO:0004174">
    <property type="term" value="F:electron-transferring-flavoprotein dehydrogenase activity"/>
    <property type="evidence" value="ECO:0007669"/>
    <property type="project" value="TreeGrafter"/>
</dbReference>
<dbReference type="PANTHER" id="PTHR43735">
    <property type="entry name" value="APOPTOSIS-INDUCING FACTOR 1"/>
    <property type="match status" value="1"/>
</dbReference>
<dbReference type="GO" id="GO:0050660">
    <property type="term" value="F:flavin adenine dinucleotide binding"/>
    <property type="evidence" value="ECO:0007669"/>
    <property type="project" value="TreeGrafter"/>
</dbReference>
<feature type="domain" description="FAD/NAD(P)-binding" evidence="2">
    <location>
        <begin position="45"/>
        <end position="336"/>
    </location>
</feature>
<comment type="caution">
    <text evidence="3">The sequence shown here is derived from an EMBL/GenBank/DDBJ whole genome shotgun (WGS) entry which is preliminary data.</text>
</comment>
<evidence type="ECO:0000259" key="2">
    <source>
        <dbReference type="Pfam" id="PF07992"/>
    </source>
</evidence>
<gene>
    <name evidence="3" type="ORF">FSARC_11855</name>
</gene>
<organism evidence="3 4">
    <name type="scientific">Fusarium sarcochroum</name>
    <dbReference type="NCBI Taxonomy" id="1208366"/>
    <lineage>
        <taxon>Eukaryota</taxon>
        <taxon>Fungi</taxon>
        <taxon>Dikarya</taxon>
        <taxon>Ascomycota</taxon>
        <taxon>Pezizomycotina</taxon>
        <taxon>Sordariomycetes</taxon>
        <taxon>Hypocreomycetidae</taxon>
        <taxon>Hypocreales</taxon>
        <taxon>Nectriaceae</taxon>
        <taxon>Fusarium</taxon>
        <taxon>Fusarium lateritium species complex</taxon>
    </lineage>
</organism>
<reference evidence="3" key="2">
    <citation type="submission" date="2020-05" db="EMBL/GenBank/DDBJ databases">
        <authorList>
            <person name="Kim H.-S."/>
            <person name="Proctor R.H."/>
            <person name="Brown D.W."/>
        </authorList>
    </citation>
    <scope>NUCLEOTIDE SEQUENCE</scope>
    <source>
        <strain evidence="3">NRRL 20472</strain>
    </source>
</reference>
<dbReference type="AlphaFoldDB" id="A0A8H4TCK4"/>
<feature type="signal peptide" evidence="1">
    <location>
        <begin position="1"/>
        <end position="22"/>
    </location>
</feature>
<evidence type="ECO:0000256" key="1">
    <source>
        <dbReference type="SAM" id="SignalP"/>
    </source>
</evidence>
<dbReference type="EMBL" id="JABEXW010000780">
    <property type="protein sequence ID" value="KAF4955423.1"/>
    <property type="molecule type" value="Genomic_DNA"/>
</dbReference>
<dbReference type="PANTHER" id="PTHR43735:SF5">
    <property type="entry name" value="FAD_NAD(P)-BINDING DOMAIN-CONTAINING PROTEIN"/>
    <property type="match status" value="1"/>
</dbReference>
<accession>A0A8H4TCK4</accession>
<dbReference type="GO" id="GO:0005737">
    <property type="term" value="C:cytoplasm"/>
    <property type="evidence" value="ECO:0007669"/>
    <property type="project" value="TreeGrafter"/>
</dbReference>
<protein>
    <recommendedName>
        <fullName evidence="2">FAD/NAD(P)-binding domain-containing protein</fullName>
    </recommendedName>
</protein>
<evidence type="ECO:0000313" key="4">
    <source>
        <dbReference type="Proteomes" id="UP000622797"/>
    </source>
</evidence>
<keyword evidence="4" id="KW-1185">Reference proteome</keyword>
<dbReference type="InterPro" id="IPR036188">
    <property type="entry name" value="FAD/NAD-bd_sf"/>
</dbReference>